<comment type="caution">
    <text evidence="6">Lacks conserved residue(s) required for the propagation of feature annotation.</text>
</comment>
<evidence type="ECO:0000256" key="5">
    <source>
        <dbReference type="ARBA" id="ARBA00022777"/>
    </source>
</evidence>
<proteinExistence type="predicted"/>
<dbReference type="Gene3D" id="3.30.1360.60">
    <property type="entry name" value="Glucose permease domain IIB"/>
    <property type="match status" value="1"/>
</dbReference>
<keyword evidence="1" id="KW-0813">Transport</keyword>
<evidence type="ECO:0000313" key="9">
    <source>
        <dbReference type="EMBL" id="AGM26431.1"/>
    </source>
</evidence>
<gene>
    <name evidence="9" type="ORF">SSYRP_v1c08420</name>
</gene>
<dbReference type="HOGENOM" id="CLU_2036571_0_0_14"/>
<evidence type="ECO:0000256" key="6">
    <source>
        <dbReference type="PROSITE-ProRule" id="PRU00421"/>
    </source>
</evidence>
<name>R4UMG7_9MOLU</name>
<dbReference type="Proteomes" id="UP000013963">
    <property type="component" value="Chromosome"/>
</dbReference>
<dbReference type="STRING" id="1276229.SSYRP_v1c08420"/>
<feature type="domain" description="PTS EIIB type-1" evidence="8">
    <location>
        <begin position="43"/>
        <end position="121"/>
    </location>
</feature>
<dbReference type="AlphaFoldDB" id="R4UMG7"/>
<keyword evidence="3" id="KW-0808">Transferase</keyword>
<dbReference type="OrthoDB" id="390318at2"/>
<keyword evidence="7" id="KW-0472">Membrane</keyword>
<dbReference type="PROSITE" id="PS51098">
    <property type="entry name" value="PTS_EIIB_TYPE_1"/>
    <property type="match status" value="1"/>
</dbReference>
<evidence type="ECO:0000256" key="3">
    <source>
        <dbReference type="ARBA" id="ARBA00022679"/>
    </source>
</evidence>
<evidence type="ECO:0000256" key="7">
    <source>
        <dbReference type="SAM" id="Phobius"/>
    </source>
</evidence>
<evidence type="ECO:0000256" key="2">
    <source>
        <dbReference type="ARBA" id="ARBA00022597"/>
    </source>
</evidence>
<organism evidence="9 10">
    <name type="scientific">Spiroplasma syrphidicola EA-1</name>
    <dbReference type="NCBI Taxonomy" id="1276229"/>
    <lineage>
        <taxon>Bacteria</taxon>
        <taxon>Bacillati</taxon>
        <taxon>Mycoplasmatota</taxon>
        <taxon>Mollicutes</taxon>
        <taxon>Entomoplasmatales</taxon>
        <taxon>Spiroplasmataceae</taxon>
        <taxon>Spiroplasma</taxon>
    </lineage>
</organism>
<keyword evidence="7" id="KW-0812">Transmembrane</keyword>
<protein>
    <submittedName>
        <fullName evidence="9">Putative PTS system protein</fullName>
    </submittedName>
</protein>
<dbReference type="Pfam" id="PF00367">
    <property type="entry name" value="PTS_EIIB"/>
    <property type="match status" value="1"/>
</dbReference>
<keyword evidence="2" id="KW-0762">Sugar transport</keyword>
<dbReference type="InterPro" id="IPR036878">
    <property type="entry name" value="Glu_permease_IIB"/>
</dbReference>
<dbReference type="KEGG" id="ssyr:SSYRP_v1c08420"/>
<evidence type="ECO:0000259" key="8">
    <source>
        <dbReference type="PROSITE" id="PS51098"/>
    </source>
</evidence>
<keyword evidence="5" id="KW-0418">Kinase</keyword>
<dbReference type="InterPro" id="IPR001996">
    <property type="entry name" value="PTS_IIB_1"/>
</dbReference>
<dbReference type="GO" id="GO:0008982">
    <property type="term" value="F:protein-N(PI)-phosphohistidine-sugar phosphotransferase activity"/>
    <property type="evidence" value="ECO:0007669"/>
    <property type="project" value="InterPro"/>
</dbReference>
<dbReference type="SUPFAM" id="SSF55604">
    <property type="entry name" value="Glucose permease domain IIB"/>
    <property type="match status" value="1"/>
</dbReference>
<dbReference type="InterPro" id="IPR018113">
    <property type="entry name" value="PTrfase_EIIB_Cys"/>
</dbReference>
<dbReference type="GO" id="GO:0009401">
    <property type="term" value="P:phosphoenolpyruvate-dependent sugar phosphotransferase system"/>
    <property type="evidence" value="ECO:0007669"/>
    <property type="project" value="UniProtKB-KW"/>
</dbReference>
<dbReference type="eggNOG" id="COG1264">
    <property type="taxonomic scope" value="Bacteria"/>
</dbReference>
<evidence type="ECO:0000256" key="4">
    <source>
        <dbReference type="ARBA" id="ARBA00022683"/>
    </source>
</evidence>
<feature type="transmembrane region" description="Helical" evidence="7">
    <location>
        <begin position="6"/>
        <end position="26"/>
    </location>
</feature>
<reference evidence="9 10" key="1">
    <citation type="journal article" date="2013" name="Genome Biol. Evol.">
        <title>Complete genomes of two dipteran-associated spiroplasmas provided insights into the origin, dynamics, and impacts of viral invasion in spiroplasma.</title>
        <authorList>
            <person name="Ku C."/>
            <person name="Lo W.S."/>
            <person name="Chen L.L."/>
            <person name="Kuo C.H."/>
        </authorList>
    </citation>
    <scope>NUCLEOTIDE SEQUENCE [LARGE SCALE GENOMIC DNA]</scope>
    <source>
        <strain evidence="9">EA-1</strain>
    </source>
</reference>
<keyword evidence="10" id="KW-1185">Reference proteome</keyword>
<evidence type="ECO:0000313" key="10">
    <source>
        <dbReference type="Proteomes" id="UP000013963"/>
    </source>
</evidence>
<dbReference type="GO" id="GO:0016301">
    <property type="term" value="F:kinase activity"/>
    <property type="evidence" value="ECO:0007669"/>
    <property type="project" value="UniProtKB-KW"/>
</dbReference>
<accession>R4UMG7</accession>
<dbReference type="PATRIC" id="fig|1276229.3.peg.837"/>
<keyword evidence="7" id="KW-1133">Transmembrane helix</keyword>
<dbReference type="EMBL" id="CP005078">
    <property type="protein sequence ID" value="AGM26431.1"/>
    <property type="molecule type" value="Genomic_DNA"/>
</dbReference>
<sequence>MSVWKIILIVVGMIIMLLFIFMMVFWKKIFNYRKELLGNQTINFSVSDLITILGAKENIIDVRATMTRLKVTVKEIEEIDLPLLQKKFKLKKIQIINQTLILPLGQISLKVEEVIKAELKR</sequence>
<dbReference type="RefSeq" id="WP_016341072.1">
    <property type="nucleotide sequence ID" value="NC_021284.1"/>
</dbReference>
<evidence type="ECO:0000256" key="1">
    <source>
        <dbReference type="ARBA" id="ARBA00022448"/>
    </source>
</evidence>
<keyword evidence="4" id="KW-0598">Phosphotransferase system</keyword>